<keyword evidence="1" id="KW-0472">Membrane</keyword>
<name>A0ABD6D4F9_9EURY</name>
<comment type="caution">
    <text evidence="2">The sequence shown here is derived from an EMBL/GenBank/DDBJ whole genome shotgun (WGS) entry which is preliminary data.</text>
</comment>
<evidence type="ECO:0000313" key="2">
    <source>
        <dbReference type="EMBL" id="MFD1635054.1"/>
    </source>
</evidence>
<gene>
    <name evidence="2" type="ORF">ACFSBJ_15085</name>
</gene>
<proteinExistence type="predicted"/>
<protein>
    <submittedName>
        <fullName evidence="2">Uncharacterized protein</fullName>
    </submittedName>
</protein>
<evidence type="ECO:0000313" key="3">
    <source>
        <dbReference type="Proteomes" id="UP001597075"/>
    </source>
</evidence>
<organism evidence="2 3">
    <name type="scientific">Haloplanus ruber</name>
    <dbReference type="NCBI Taxonomy" id="869892"/>
    <lineage>
        <taxon>Archaea</taxon>
        <taxon>Methanobacteriati</taxon>
        <taxon>Methanobacteriota</taxon>
        <taxon>Stenosarchaea group</taxon>
        <taxon>Halobacteria</taxon>
        <taxon>Halobacteriales</taxon>
        <taxon>Haloferacaceae</taxon>
        <taxon>Haloplanus</taxon>
    </lineage>
</organism>
<keyword evidence="1" id="KW-1133">Transmembrane helix</keyword>
<feature type="transmembrane region" description="Helical" evidence="1">
    <location>
        <begin position="32"/>
        <end position="50"/>
    </location>
</feature>
<dbReference type="EMBL" id="JBHUDL010000010">
    <property type="protein sequence ID" value="MFD1635054.1"/>
    <property type="molecule type" value="Genomic_DNA"/>
</dbReference>
<sequence length="60" mass="6014">MVHRSLRTALCSVVGLLAGVTLGPLLAPDPTGLLAAALAVVAAVAVGGVLHRSTWLRTAE</sequence>
<dbReference type="AlphaFoldDB" id="A0ABD6D4F9"/>
<keyword evidence="1" id="KW-0812">Transmembrane</keyword>
<reference evidence="2 3" key="1">
    <citation type="journal article" date="2019" name="Int. J. Syst. Evol. Microbiol.">
        <title>The Global Catalogue of Microorganisms (GCM) 10K type strain sequencing project: providing services to taxonomists for standard genome sequencing and annotation.</title>
        <authorList>
            <consortium name="The Broad Institute Genomics Platform"/>
            <consortium name="The Broad Institute Genome Sequencing Center for Infectious Disease"/>
            <person name="Wu L."/>
            <person name="Ma J."/>
        </authorList>
    </citation>
    <scope>NUCLEOTIDE SEQUENCE [LARGE SCALE GENOMIC DNA]</scope>
    <source>
        <strain evidence="2 3">CGMCC 1.10594</strain>
    </source>
</reference>
<evidence type="ECO:0000256" key="1">
    <source>
        <dbReference type="SAM" id="Phobius"/>
    </source>
</evidence>
<accession>A0ABD6D4F9</accession>
<keyword evidence="3" id="KW-1185">Reference proteome</keyword>
<dbReference type="Proteomes" id="UP001597075">
    <property type="component" value="Unassembled WGS sequence"/>
</dbReference>
<dbReference type="RefSeq" id="WP_256405281.1">
    <property type="nucleotide sequence ID" value="NZ_CP187151.1"/>
</dbReference>